<organism evidence="9 10">
    <name type="scientific">Amedibacillus dolichus</name>
    <dbReference type="NCBI Taxonomy" id="31971"/>
    <lineage>
        <taxon>Bacteria</taxon>
        <taxon>Bacillati</taxon>
        <taxon>Bacillota</taxon>
        <taxon>Erysipelotrichia</taxon>
        <taxon>Erysipelotrichales</taxon>
        <taxon>Erysipelotrichaceae</taxon>
        <taxon>Amedibacillus</taxon>
    </lineage>
</organism>
<keyword evidence="5" id="KW-0808">Transferase</keyword>
<keyword evidence="4" id="KW-0762">Sugar transport</keyword>
<dbReference type="Gene3D" id="3.40.35.10">
    <property type="entry name" value="Phosphotransferase system, sorbose subfamily IIB component"/>
    <property type="match status" value="1"/>
</dbReference>
<keyword evidence="6" id="KW-0598">Phosphotransferase system</keyword>
<dbReference type="RefSeq" id="WP_022419790.1">
    <property type="nucleotide sequence ID" value="NZ_JBKSSH010000003.1"/>
</dbReference>
<comment type="subcellular location">
    <subcellularLocation>
        <location evidence="1">Cytoplasm</location>
    </subcellularLocation>
</comment>
<dbReference type="SUPFAM" id="SSF52728">
    <property type="entry name" value="PTS IIb component"/>
    <property type="match status" value="1"/>
</dbReference>
<dbReference type="Proteomes" id="UP000284868">
    <property type="component" value="Unassembled WGS sequence"/>
</dbReference>
<proteinExistence type="predicted"/>
<evidence type="ECO:0000256" key="6">
    <source>
        <dbReference type="ARBA" id="ARBA00022683"/>
    </source>
</evidence>
<comment type="caution">
    <text evidence="9">The sequence shown here is derived from an EMBL/GenBank/DDBJ whole genome shotgun (WGS) entry which is preliminary data.</text>
</comment>
<dbReference type="PROSITE" id="PS51101">
    <property type="entry name" value="PTS_EIIB_TYPE_4"/>
    <property type="match status" value="1"/>
</dbReference>
<protein>
    <submittedName>
        <fullName evidence="9">PTS mannose/fructose/sorbose transporter subunit IIB</fullName>
    </submittedName>
</protein>
<evidence type="ECO:0000256" key="5">
    <source>
        <dbReference type="ARBA" id="ARBA00022679"/>
    </source>
</evidence>
<name>A0A415P7I6_9FIRM</name>
<evidence type="ECO:0000313" key="9">
    <source>
        <dbReference type="EMBL" id="RHM08663.1"/>
    </source>
</evidence>
<dbReference type="EMBL" id="QRPK01000045">
    <property type="protein sequence ID" value="RHM08663.1"/>
    <property type="molecule type" value="Genomic_DNA"/>
</dbReference>
<dbReference type="AlphaFoldDB" id="A0A415P7I6"/>
<keyword evidence="7" id="KW-0418">Kinase</keyword>
<evidence type="ECO:0000259" key="8">
    <source>
        <dbReference type="PROSITE" id="PS51101"/>
    </source>
</evidence>
<dbReference type="Pfam" id="PF03830">
    <property type="entry name" value="PTSIIB_sorb"/>
    <property type="match status" value="1"/>
</dbReference>
<sequence length="165" mass="18558">MAEIRLIRIDFRLIHGQVITKWFGSTRATEIVIIDDALSEDAFMASIYEMSAPPGAKVSVFSTEQAVDKWNENKLGDGKLLILFKNVEQVYKAFKLGFPLSEVQIGGLGSAPGRKVVFGPITMDDRDVKQLKEISDKGVHIYLHQVPEEGKMEFEKVLEKNDFNV</sequence>
<keyword evidence="2" id="KW-0813">Transport</keyword>
<dbReference type="GO" id="GO:0005737">
    <property type="term" value="C:cytoplasm"/>
    <property type="evidence" value="ECO:0007669"/>
    <property type="project" value="UniProtKB-SubCell"/>
</dbReference>
<reference evidence="9 10" key="1">
    <citation type="submission" date="2018-08" db="EMBL/GenBank/DDBJ databases">
        <title>A genome reference for cultivated species of the human gut microbiota.</title>
        <authorList>
            <person name="Zou Y."/>
            <person name="Xue W."/>
            <person name="Luo G."/>
        </authorList>
    </citation>
    <scope>NUCLEOTIDE SEQUENCE [LARGE SCALE GENOMIC DNA]</scope>
    <source>
        <strain evidence="9 10">AF35-6BH</strain>
    </source>
</reference>
<dbReference type="GO" id="GO:0008982">
    <property type="term" value="F:protein-N(PI)-phosphohistidine-sugar phosphotransferase activity"/>
    <property type="evidence" value="ECO:0007669"/>
    <property type="project" value="InterPro"/>
</dbReference>
<dbReference type="OrthoDB" id="9788818at2"/>
<evidence type="ECO:0000256" key="7">
    <source>
        <dbReference type="ARBA" id="ARBA00022777"/>
    </source>
</evidence>
<dbReference type="GO" id="GO:0016301">
    <property type="term" value="F:kinase activity"/>
    <property type="evidence" value="ECO:0007669"/>
    <property type="project" value="UniProtKB-KW"/>
</dbReference>
<evidence type="ECO:0000256" key="2">
    <source>
        <dbReference type="ARBA" id="ARBA00022448"/>
    </source>
</evidence>
<keyword evidence="10" id="KW-1185">Reference proteome</keyword>
<accession>A0A415P7I6</accession>
<evidence type="ECO:0000256" key="4">
    <source>
        <dbReference type="ARBA" id="ARBA00022597"/>
    </source>
</evidence>
<evidence type="ECO:0000256" key="3">
    <source>
        <dbReference type="ARBA" id="ARBA00022490"/>
    </source>
</evidence>
<dbReference type="InterPro" id="IPR036667">
    <property type="entry name" value="PTS_IIB_sorbose-sp_sf"/>
</dbReference>
<feature type="domain" description="PTS EIIB type-4" evidence="8">
    <location>
        <begin position="1"/>
        <end position="165"/>
    </location>
</feature>
<keyword evidence="3" id="KW-0963">Cytoplasm</keyword>
<evidence type="ECO:0000256" key="1">
    <source>
        <dbReference type="ARBA" id="ARBA00004496"/>
    </source>
</evidence>
<gene>
    <name evidence="9" type="ORF">DWZ83_07900</name>
</gene>
<dbReference type="GO" id="GO:0009401">
    <property type="term" value="P:phosphoenolpyruvate-dependent sugar phosphotransferase system"/>
    <property type="evidence" value="ECO:0007669"/>
    <property type="project" value="UniProtKB-KW"/>
</dbReference>
<evidence type="ECO:0000313" key="10">
    <source>
        <dbReference type="Proteomes" id="UP000284868"/>
    </source>
</evidence>
<dbReference type="InterPro" id="IPR004720">
    <property type="entry name" value="PTS_IIB_sorbose-sp"/>
</dbReference>